<gene>
    <name evidence="2" type="ORF">AI2935V1_1867</name>
    <name evidence="3" type="ORF">SGX49_002957</name>
</gene>
<evidence type="ECO:0000313" key="3">
    <source>
        <dbReference type="EMBL" id="ELV3680518.1"/>
    </source>
</evidence>
<protein>
    <recommendedName>
        <fullName evidence="5">Fimbrial protein</fullName>
    </recommendedName>
</protein>
<organism evidence="2 4">
    <name type="scientific">Citrobacter freundii</name>
    <dbReference type="NCBI Taxonomy" id="546"/>
    <lineage>
        <taxon>Bacteria</taxon>
        <taxon>Pseudomonadati</taxon>
        <taxon>Pseudomonadota</taxon>
        <taxon>Gammaproteobacteria</taxon>
        <taxon>Enterobacterales</taxon>
        <taxon>Enterobacteriaceae</taxon>
        <taxon>Citrobacter</taxon>
        <taxon>Citrobacter freundii complex</taxon>
    </lineage>
</organism>
<dbReference type="InterPro" id="IPR008966">
    <property type="entry name" value="Adhesion_dom_sf"/>
</dbReference>
<evidence type="ECO:0000256" key="1">
    <source>
        <dbReference type="SAM" id="SignalP"/>
    </source>
</evidence>
<dbReference type="Proteomes" id="UP001279522">
    <property type="component" value="Unassembled WGS sequence"/>
</dbReference>
<dbReference type="EMBL" id="ABOSXX010000013">
    <property type="protein sequence ID" value="ELV3680518.1"/>
    <property type="molecule type" value="Genomic_DNA"/>
</dbReference>
<dbReference type="AlphaFoldDB" id="A0AAD1TR92"/>
<reference evidence="3" key="2">
    <citation type="submission" date="2023-05" db="EMBL/GenBank/DDBJ databases">
        <authorList>
            <consortium name="Clinical and Environmental Microbiology Branch: Whole genome sequencing antimicrobial resistance pathogens in the healthcare setting"/>
        </authorList>
    </citation>
    <scope>NUCLEOTIDE SEQUENCE</scope>
    <source>
        <strain evidence="3">2023GN-00287</strain>
    </source>
</reference>
<dbReference type="SUPFAM" id="SSF49401">
    <property type="entry name" value="Bacterial adhesins"/>
    <property type="match status" value="1"/>
</dbReference>
<accession>A0AAD1TR92</accession>
<proteinExistence type="predicted"/>
<evidence type="ECO:0000313" key="4">
    <source>
        <dbReference type="Proteomes" id="UP000789647"/>
    </source>
</evidence>
<dbReference type="EMBL" id="OW995941">
    <property type="protein sequence ID" value="CAH6581539.1"/>
    <property type="molecule type" value="Genomic_DNA"/>
</dbReference>
<dbReference type="InterPro" id="IPR036937">
    <property type="entry name" value="Adhesion_dom_fimbrial_sf"/>
</dbReference>
<dbReference type="GO" id="GO:0009289">
    <property type="term" value="C:pilus"/>
    <property type="evidence" value="ECO:0007669"/>
    <property type="project" value="InterPro"/>
</dbReference>
<dbReference type="Proteomes" id="UP000789647">
    <property type="component" value="Chromosome"/>
</dbReference>
<dbReference type="Gene3D" id="2.60.40.1090">
    <property type="entry name" value="Fimbrial-type adhesion domain"/>
    <property type="match status" value="1"/>
</dbReference>
<feature type="signal peptide" evidence="1">
    <location>
        <begin position="1"/>
        <end position="20"/>
    </location>
</feature>
<evidence type="ECO:0008006" key="5">
    <source>
        <dbReference type="Google" id="ProtNLM"/>
    </source>
</evidence>
<name>A0AAD1TR92_CITFR</name>
<dbReference type="GO" id="GO:0007155">
    <property type="term" value="P:cell adhesion"/>
    <property type="evidence" value="ECO:0007669"/>
    <property type="project" value="InterPro"/>
</dbReference>
<keyword evidence="1" id="KW-0732">Signal</keyword>
<feature type="chain" id="PRO_5042440505" description="Fimbrial protein" evidence="1">
    <location>
        <begin position="21"/>
        <end position="345"/>
    </location>
</feature>
<evidence type="ECO:0000313" key="2">
    <source>
        <dbReference type="EMBL" id="CAH6581539.1"/>
    </source>
</evidence>
<sequence>MRFICLLFLMVVSFSSFSMCYDEDFAFLGTATKTSDGMALSEDIEINLNEAQLNLFQQATAQNFNFTSSRKFHCQFSNKNSNNYELTAIPLYNHIMYYRIESEDISSYIYVAVRIIVQNSPVFPLSRIAGTWSQYEYFNFNGGEINSKGSYRVDYKLINQDPGGTTAIKLNNSTLLGDYIVFTEDRTDSIHYLAQKIKVKFNYTPTTCSFTDTAVRVNTVNYSDVKNNLSYDADAEVKIDCDQTVAYATRSVHYRFVSDNAVGNVLPNEYTNSDSAGNIGFELIKDGSVVNLSNNHYELIAWGDLKENVARNTIIPLKYKYTPYGDKIFKAGQVLSRVKIVIDYD</sequence>
<reference evidence="2" key="1">
    <citation type="submission" date="2022-05" db="EMBL/GenBank/DDBJ databases">
        <authorList>
            <person name="Alioto T."/>
            <person name="Alioto T."/>
            <person name="Gomez Garrido J."/>
        </authorList>
    </citation>
    <scope>NUCLEOTIDE SEQUENCE</scope>
    <source>
        <strain evidence="2">112</strain>
    </source>
</reference>
<dbReference type="RefSeq" id="WP_071687526.1">
    <property type="nucleotide sequence ID" value="NZ_CAYEWG010000008.1"/>
</dbReference>